<proteinExistence type="predicted"/>
<sequence>MINLVNVEYRRLFKLWSVPLLILLAVFFSYTVLDKVLTGDILPGSFLQSGQATFANSFSVSLTIFGPVILAGFFLGSDFTNRTLHQQVANGHSRRSIVFAKTIVYSSFSAFLLLLTPLLTTVVVSIVNGWGGPFHVDDLLYILRVVVLVTVLNVSVVSIFILISFVCRDIPKTLIMGALFTLVVIELGGWFADRMTQLGDIYKYFPLQQMTVVAQVHLSANQLGKALLSALILWLVSIGASVFLFERQDLR</sequence>
<dbReference type="RefSeq" id="WP_207109045.1">
    <property type="nucleotide sequence ID" value="NZ_JAFLVR010000030.1"/>
</dbReference>
<keyword evidence="1" id="KW-1133">Transmembrane helix</keyword>
<comment type="caution">
    <text evidence="2">The sequence shown here is derived from an EMBL/GenBank/DDBJ whole genome shotgun (WGS) entry which is preliminary data.</text>
</comment>
<name>A0ABS3HK49_9ENTE</name>
<dbReference type="PANTHER" id="PTHR37305">
    <property type="entry name" value="INTEGRAL MEMBRANE PROTEIN-RELATED"/>
    <property type="match status" value="1"/>
</dbReference>
<feature type="transmembrane region" description="Helical" evidence="1">
    <location>
        <begin position="53"/>
        <end position="75"/>
    </location>
</feature>
<evidence type="ECO:0000313" key="3">
    <source>
        <dbReference type="Proteomes" id="UP000664495"/>
    </source>
</evidence>
<evidence type="ECO:0000256" key="1">
    <source>
        <dbReference type="SAM" id="Phobius"/>
    </source>
</evidence>
<keyword evidence="3" id="KW-1185">Reference proteome</keyword>
<accession>A0ABS3HK49</accession>
<keyword evidence="1" id="KW-0472">Membrane</keyword>
<organism evidence="2 3">
    <name type="scientific">Candidatus Enterococcus murrayae</name>
    <dbReference type="NCBI Taxonomy" id="2815321"/>
    <lineage>
        <taxon>Bacteria</taxon>
        <taxon>Bacillati</taxon>
        <taxon>Bacillota</taxon>
        <taxon>Bacilli</taxon>
        <taxon>Lactobacillales</taxon>
        <taxon>Enterococcaceae</taxon>
        <taxon>Enterococcus</taxon>
    </lineage>
</organism>
<dbReference type="EMBL" id="JAFLVR010000030">
    <property type="protein sequence ID" value="MBO0453270.1"/>
    <property type="molecule type" value="Genomic_DNA"/>
</dbReference>
<feature type="transmembrane region" description="Helical" evidence="1">
    <location>
        <begin position="139"/>
        <end position="167"/>
    </location>
</feature>
<feature type="transmembrane region" description="Helical" evidence="1">
    <location>
        <begin position="103"/>
        <end position="127"/>
    </location>
</feature>
<dbReference type="PANTHER" id="PTHR37305:SF1">
    <property type="entry name" value="MEMBRANE PROTEIN"/>
    <property type="match status" value="1"/>
</dbReference>
<dbReference type="Proteomes" id="UP000664495">
    <property type="component" value="Unassembled WGS sequence"/>
</dbReference>
<feature type="transmembrane region" description="Helical" evidence="1">
    <location>
        <begin position="174"/>
        <end position="192"/>
    </location>
</feature>
<feature type="transmembrane region" description="Helical" evidence="1">
    <location>
        <begin position="226"/>
        <end position="245"/>
    </location>
</feature>
<keyword evidence="1" id="KW-0812">Transmembrane</keyword>
<feature type="transmembrane region" description="Helical" evidence="1">
    <location>
        <begin position="12"/>
        <end position="33"/>
    </location>
</feature>
<dbReference type="Pfam" id="PF12679">
    <property type="entry name" value="ABC2_membrane_2"/>
    <property type="match status" value="1"/>
</dbReference>
<evidence type="ECO:0000313" key="2">
    <source>
        <dbReference type="EMBL" id="MBO0453270.1"/>
    </source>
</evidence>
<reference evidence="2 3" key="1">
    <citation type="submission" date="2021-03" db="EMBL/GenBank/DDBJ databases">
        <title>Enterococcal diversity collection.</title>
        <authorList>
            <person name="Gilmore M.S."/>
            <person name="Schwartzman J."/>
            <person name="Van Tyne D."/>
            <person name="Martin M."/>
            <person name="Earl A.M."/>
            <person name="Manson A.L."/>
            <person name="Straub T."/>
            <person name="Salamzade R."/>
            <person name="Saavedra J."/>
            <person name="Lebreton F."/>
            <person name="Prichula J."/>
            <person name="Schaufler K."/>
            <person name="Gaca A."/>
            <person name="Sgardioli B."/>
            <person name="Wagenaar J."/>
            <person name="Strong T."/>
        </authorList>
    </citation>
    <scope>NUCLEOTIDE SEQUENCE [LARGE SCALE GENOMIC DNA]</scope>
    <source>
        <strain evidence="2 3">MJM16</strain>
    </source>
</reference>
<gene>
    <name evidence="2" type="ORF">JZO85_13370</name>
</gene>
<protein>
    <submittedName>
        <fullName evidence="2">ABC transporter permease subunit</fullName>
    </submittedName>
</protein>